<organism evidence="3 4">
    <name type="scientific">Parasphingopyxis lamellibrachiae</name>
    <dbReference type="NCBI Taxonomy" id="680125"/>
    <lineage>
        <taxon>Bacteria</taxon>
        <taxon>Pseudomonadati</taxon>
        <taxon>Pseudomonadota</taxon>
        <taxon>Alphaproteobacteria</taxon>
        <taxon>Sphingomonadales</taxon>
        <taxon>Sphingomonadaceae</taxon>
        <taxon>Parasphingopyxis</taxon>
    </lineage>
</organism>
<evidence type="ECO:0000313" key="4">
    <source>
        <dbReference type="Proteomes" id="UP000256310"/>
    </source>
</evidence>
<gene>
    <name evidence="3" type="ORF">DFR46_0534</name>
</gene>
<keyword evidence="2" id="KW-1133">Transmembrane helix</keyword>
<keyword evidence="2" id="KW-0812">Transmembrane</keyword>
<accession>A0A3D9FCL4</accession>
<protein>
    <recommendedName>
        <fullName evidence="5">ElaB/YqjD/DUF883 family membrane-anchored ribosome-binding protein</fullName>
    </recommendedName>
</protein>
<dbReference type="RefSeq" id="WP_116235047.1">
    <property type="nucleotide sequence ID" value="NZ_QRDP01000004.1"/>
</dbReference>
<keyword evidence="4" id="KW-1185">Reference proteome</keyword>
<feature type="transmembrane region" description="Helical" evidence="2">
    <location>
        <begin position="125"/>
        <end position="143"/>
    </location>
</feature>
<evidence type="ECO:0000313" key="3">
    <source>
        <dbReference type="EMBL" id="RED15539.1"/>
    </source>
</evidence>
<dbReference type="Gene3D" id="1.20.120.20">
    <property type="entry name" value="Apolipoprotein"/>
    <property type="match status" value="1"/>
</dbReference>
<evidence type="ECO:0008006" key="5">
    <source>
        <dbReference type="Google" id="ProtNLM"/>
    </source>
</evidence>
<sequence>MAAKKKDASEAVGAAVETLAEEAELSTVAKAKERIRDEATNLRTQATEHARDYATQGKDKATGAIKDVSAAMDDAAKSVDERLGENYGEYARKAAGAVASLADKIEGKEVDDMLRDAEAFVRRSPVIAIGIAAVAGFAIARLVKSGLGERDDA</sequence>
<comment type="caution">
    <text evidence="3">The sequence shown here is derived from an EMBL/GenBank/DDBJ whole genome shotgun (WGS) entry which is preliminary data.</text>
</comment>
<name>A0A3D9FCL4_9SPHN</name>
<reference evidence="3 4" key="1">
    <citation type="submission" date="2018-07" db="EMBL/GenBank/DDBJ databases">
        <title>Genomic Encyclopedia of Type Strains, Phase IV (KMG-IV): sequencing the most valuable type-strain genomes for metagenomic binning, comparative biology and taxonomic classification.</title>
        <authorList>
            <person name="Goeker M."/>
        </authorList>
    </citation>
    <scope>NUCLEOTIDE SEQUENCE [LARGE SCALE GENOMIC DNA]</scope>
    <source>
        <strain evidence="3 4">DSM 26725</strain>
    </source>
</reference>
<dbReference type="OrthoDB" id="7426580at2"/>
<feature type="region of interest" description="Disordered" evidence="1">
    <location>
        <begin position="39"/>
        <end position="58"/>
    </location>
</feature>
<dbReference type="EMBL" id="QRDP01000004">
    <property type="protein sequence ID" value="RED15539.1"/>
    <property type="molecule type" value="Genomic_DNA"/>
</dbReference>
<evidence type="ECO:0000256" key="1">
    <source>
        <dbReference type="SAM" id="MobiDB-lite"/>
    </source>
</evidence>
<dbReference type="AlphaFoldDB" id="A0A3D9FCL4"/>
<dbReference type="Proteomes" id="UP000256310">
    <property type="component" value="Unassembled WGS sequence"/>
</dbReference>
<proteinExistence type="predicted"/>
<keyword evidence="2" id="KW-0472">Membrane</keyword>
<evidence type="ECO:0000256" key="2">
    <source>
        <dbReference type="SAM" id="Phobius"/>
    </source>
</evidence>